<sequence length="50" mass="5886">MKLRKILDKLFLIKDDSDIIEEVKNSLDEKEYGKEVADLILNININSFNF</sequence>
<gene>
    <name evidence="1" type="ORF">SAMN02745163_00710</name>
</gene>
<accession>A0A1M6DEQ1</accession>
<dbReference type="AlphaFoldDB" id="A0A1M6DEQ1"/>
<evidence type="ECO:0000313" key="1">
    <source>
        <dbReference type="EMBL" id="SHI71784.1"/>
    </source>
</evidence>
<keyword evidence="2" id="KW-1185">Reference proteome</keyword>
<dbReference type="RefSeq" id="WP_159433199.1">
    <property type="nucleotide sequence ID" value="NZ_FQZB01000004.1"/>
</dbReference>
<protein>
    <submittedName>
        <fullName evidence="1">Uncharacterized protein</fullName>
    </submittedName>
</protein>
<reference evidence="1 2" key="1">
    <citation type="submission" date="2016-11" db="EMBL/GenBank/DDBJ databases">
        <authorList>
            <person name="Jaros S."/>
            <person name="Januszkiewicz K."/>
            <person name="Wedrychowicz H."/>
        </authorList>
    </citation>
    <scope>NUCLEOTIDE SEQUENCE [LARGE SCALE GENOMIC DNA]</scope>
    <source>
        <strain evidence="1 2">DSM 21758</strain>
    </source>
</reference>
<evidence type="ECO:0000313" key="2">
    <source>
        <dbReference type="Proteomes" id="UP000184310"/>
    </source>
</evidence>
<dbReference type="EMBL" id="FQZB01000004">
    <property type="protein sequence ID" value="SHI71784.1"/>
    <property type="molecule type" value="Genomic_DNA"/>
</dbReference>
<name>A0A1M6DEQ1_9CLOT</name>
<proteinExistence type="predicted"/>
<dbReference type="Proteomes" id="UP000184310">
    <property type="component" value="Unassembled WGS sequence"/>
</dbReference>
<organism evidence="1 2">
    <name type="scientific">Clostridium cavendishii DSM 21758</name>
    <dbReference type="NCBI Taxonomy" id="1121302"/>
    <lineage>
        <taxon>Bacteria</taxon>
        <taxon>Bacillati</taxon>
        <taxon>Bacillota</taxon>
        <taxon>Clostridia</taxon>
        <taxon>Eubacteriales</taxon>
        <taxon>Clostridiaceae</taxon>
        <taxon>Clostridium</taxon>
    </lineage>
</organism>